<comment type="caution">
    <text evidence="2">The sequence shown here is derived from an EMBL/GenBank/DDBJ whole genome shotgun (WGS) entry which is preliminary data.</text>
</comment>
<dbReference type="Proteomes" id="UP001565474">
    <property type="component" value="Unassembled WGS sequence"/>
</dbReference>
<reference evidence="2 3" key="1">
    <citation type="submission" date="2024-07" db="EMBL/GenBank/DDBJ databases">
        <title>Genomic Encyclopedia of Type Strains, Phase V (KMG-V): Genome sequencing to study the core and pangenomes of soil and plant-associated prokaryotes.</title>
        <authorList>
            <person name="Whitman W."/>
        </authorList>
    </citation>
    <scope>NUCLEOTIDE SEQUENCE [LARGE SCALE GENOMIC DNA]</scope>
    <source>
        <strain evidence="2 3">USDA 222</strain>
    </source>
</reference>
<dbReference type="EMBL" id="JBGBZN010000001">
    <property type="protein sequence ID" value="MEY9467849.1"/>
    <property type="molecule type" value="Genomic_DNA"/>
</dbReference>
<gene>
    <name evidence="2" type="ORF">ABH992_000248</name>
</gene>
<organism evidence="2 3">
    <name type="scientific">Bradyrhizobium yuanmingense</name>
    <dbReference type="NCBI Taxonomy" id="108015"/>
    <lineage>
        <taxon>Bacteria</taxon>
        <taxon>Pseudomonadati</taxon>
        <taxon>Pseudomonadota</taxon>
        <taxon>Alphaproteobacteria</taxon>
        <taxon>Hyphomicrobiales</taxon>
        <taxon>Nitrobacteraceae</taxon>
        <taxon>Bradyrhizobium</taxon>
    </lineage>
</organism>
<accession>A0ABV4G7G7</accession>
<proteinExistence type="predicted"/>
<evidence type="ECO:0000256" key="1">
    <source>
        <dbReference type="SAM" id="SignalP"/>
    </source>
</evidence>
<feature type="chain" id="PRO_5046593747" evidence="1">
    <location>
        <begin position="23"/>
        <end position="298"/>
    </location>
</feature>
<feature type="signal peptide" evidence="1">
    <location>
        <begin position="1"/>
        <end position="22"/>
    </location>
</feature>
<protein>
    <submittedName>
        <fullName evidence="2">Uncharacterized protein</fullName>
    </submittedName>
</protein>
<keyword evidence="1" id="KW-0732">Signal</keyword>
<evidence type="ECO:0000313" key="3">
    <source>
        <dbReference type="Proteomes" id="UP001565474"/>
    </source>
</evidence>
<keyword evidence="3" id="KW-1185">Reference proteome</keyword>
<sequence length="298" mass="32364">MKLKRSASVSLVTLALLGAAHARDPDPHPALNNSDKESWELFAMVNKSVPGLNNNVVFETWASNEDTFQTNPKFPGAAAPPNCASAQVATLTAALPQQPSVTPVASPKILNVPALVALAPRQPGLQPHVLPGATEQEPSEETRRNRTTFDFIACNKLQTRAGLRGAFASGQLISFPIEAMEVKANWVPVGNRNPAEYHVNTASDNKRYALVSMHVISKQVPNWTWATFEHKDNFGRCDFIGCHDKFGAVVPDVRPHEAPGTRYDPCVKTRPHSRSCSPTTAFQRCGKTIVSKAAKPIS</sequence>
<evidence type="ECO:0000313" key="2">
    <source>
        <dbReference type="EMBL" id="MEY9467849.1"/>
    </source>
</evidence>
<dbReference type="RefSeq" id="WP_244431521.1">
    <property type="nucleotide sequence ID" value="NZ_JBGBYH010000001.1"/>
</dbReference>
<name>A0ABV4G7G7_9BRAD</name>